<keyword evidence="4" id="KW-1185">Reference proteome</keyword>
<dbReference type="RefSeq" id="WP_068715141.1">
    <property type="nucleotide sequence ID" value="NZ_LWDV01000006.1"/>
</dbReference>
<dbReference type="OrthoDB" id="9811743at2"/>
<dbReference type="PANTHER" id="PTHR43000">
    <property type="entry name" value="DTDP-D-GLUCOSE 4,6-DEHYDRATASE-RELATED"/>
    <property type="match status" value="1"/>
</dbReference>
<evidence type="ECO:0000313" key="4">
    <source>
        <dbReference type="Proteomes" id="UP000093514"/>
    </source>
</evidence>
<proteinExistence type="inferred from homology"/>
<comment type="caution">
    <text evidence="3">The sequence shown here is derived from an EMBL/GenBank/DDBJ whole genome shotgun (WGS) entry which is preliminary data.</text>
</comment>
<evidence type="ECO:0000313" key="3">
    <source>
        <dbReference type="EMBL" id="OCL28066.1"/>
    </source>
</evidence>
<sequence>MAHLITGVAGFIGSNLAEELLTRGEKVIGVDCFTDYYSRKLKEKNLESIIKDKNFNFIEANLLDLDLVDLLKGVDYIYHQAAQAGVRASWGSNFDIYTDSNIRLTQQLLEAAKESNIKKFIYASSSSVYGNTDQLPMRENNYLQPVSPYGVSKLAAENLCYLYWKNFGVPTISLRYFTVFGERQRPDMAFHIFIKAILQGEKLRIFGDGEQSRNFTYVGDIVEANILAALSDLEGEIFNVGGAGERITLNQAIDIIEDIIGKKANCEYKAVAKGDVKHTEADESKIRKKLAYQSKIDLKEGLKREIQWLKRIYK</sequence>
<evidence type="ECO:0000259" key="2">
    <source>
        <dbReference type="Pfam" id="PF01370"/>
    </source>
</evidence>
<comment type="similarity">
    <text evidence="1">Belongs to the NAD(P)-dependent epimerase/dehydratase family.</text>
</comment>
<dbReference type="SUPFAM" id="SSF51735">
    <property type="entry name" value="NAD(P)-binding Rossmann-fold domains"/>
    <property type="match status" value="1"/>
</dbReference>
<name>A0A1C0ACH2_9FIRM</name>
<dbReference type="Gene3D" id="3.90.25.10">
    <property type="entry name" value="UDP-galactose 4-epimerase, domain 1"/>
    <property type="match status" value="1"/>
</dbReference>
<dbReference type="AlphaFoldDB" id="A0A1C0ACH2"/>
<dbReference type="InterPro" id="IPR001509">
    <property type="entry name" value="Epimerase_deHydtase"/>
</dbReference>
<evidence type="ECO:0000256" key="1">
    <source>
        <dbReference type="ARBA" id="ARBA00007637"/>
    </source>
</evidence>
<dbReference type="EMBL" id="LWDV01000006">
    <property type="protein sequence ID" value="OCL28066.1"/>
    <property type="molecule type" value="Genomic_DNA"/>
</dbReference>
<organism evidence="3 4">
    <name type="scientific">Orenia metallireducens</name>
    <dbReference type="NCBI Taxonomy" id="1413210"/>
    <lineage>
        <taxon>Bacteria</taxon>
        <taxon>Bacillati</taxon>
        <taxon>Bacillota</taxon>
        <taxon>Clostridia</taxon>
        <taxon>Halanaerobiales</taxon>
        <taxon>Halobacteroidaceae</taxon>
        <taxon>Orenia</taxon>
    </lineage>
</organism>
<dbReference type="Pfam" id="PF01370">
    <property type="entry name" value="Epimerase"/>
    <property type="match status" value="1"/>
</dbReference>
<feature type="domain" description="NAD-dependent epimerase/dehydratase" evidence="2">
    <location>
        <begin position="4"/>
        <end position="241"/>
    </location>
</feature>
<reference evidence="3 4" key="2">
    <citation type="submission" date="2016-08" db="EMBL/GenBank/DDBJ databases">
        <title>Orenia metallireducens sp. nov. strain Z6, a Novel Metal-reducing Firmicute from the Deep Subsurface.</title>
        <authorList>
            <person name="Maxim B.I."/>
            <person name="Kenneth K."/>
            <person name="Flynn T.M."/>
            <person name="Oloughlin E.J."/>
            <person name="Locke R.A."/>
            <person name="Weber J.R."/>
            <person name="Egan S.M."/>
            <person name="Mackie R.I."/>
            <person name="Cann I.K."/>
        </authorList>
    </citation>
    <scope>NUCLEOTIDE SEQUENCE [LARGE SCALE GENOMIC DNA]</scope>
    <source>
        <strain evidence="3 4">Z6</strain>
    </source>
</reference>
<dbReference type="PRINTS" id="PR01713">
    <property type="entry name" value="NUCEPIMERASE"/>
</dbReference>
<dbReference type="InterPro" id="IPR036291">
    <property type="entry name" value="NAD(P)-bd_dom_sf"/>
</dbReference>
<accession>A0A1C0ACH2</accession>
<dbReference type="Gene3D" id="3.40.50.720">
    <property type="entry name" value="NAD(P)-binding Rossmann-like Domain"/>
    <property type="match status" value="1"/>
</dbReference>
<protein>
    <submittedName>
        <fullName evidence="3">UDP-glucose 4-epimerase</fullName>
    </submittedName>
</protein>
<dbReference type="Proteomes" id="UP000093514">
    <property type="component" value="Unassembled WGS sequence"/>
</dbReference>
<reference evidence="4" key="1">
    <citation type="submission" date="2016-07" db="EMBL/GenBank/DDBJ databases">
        <authorList>
            <person name="Florea S."/>
            <person name="Webb J.S."/>
            <person name="Jaromczyk J."/>
            <person name="Schardl C.L."/>
        </authorList>
    </citation>
    <scope>NUCLEOTIDE SEQUENCE [LARGE SCALE GENOMIC DNA]</scope>
    <source>
        <strain evidence="4">Z6</strain>
    </source>
</reference>
<gene>
    <name evidence="3" type="ORF">U472_02385</name>
</gene>